<feature type="transmembrane region" description="Helical" evidence="1">
    <location>
        <begin position="9"/>
        <end position="27"/>
    </location>
</feature>
<keyword evidence="1" id="KW-1133">Transmembrane helix</keyword>
<sequence length="112" mass="12602">MKIRLWARWIARIAGIAIVVLFLPFYFGYGNPLPFLNPDYTVHDNAWLTAFPFVFIGLILAWRYPRIGGYMVVLAILAAQTVTFFSGYGLVIPMIIPLLVGFLFVASEMGKA</sequence>
<dbReference type="AlphaFoldDB" id="A0A317T302"/>
<evidence type="ECO:0000313" key="4">
    <source>
        <dbReference type="Proteomes" id="UP000246278"/>
    </source>
</evidence>
<feature type="domain" description="DUF7670" evidence="2">
    <location>
        <begin position="2"/>
        <end position="109"/>
    </location>
</feature>
<dbReference type="Pfam" id="PF24709">
    <property type="entry name" value="DUF7670"/>
    <property type="match status" value="1"/>
</dbReference>
<protein>
    <recommendedName>
        <fullName evidence="2">DUF7670 domain-containing protein</fullName>
    </recommendedName>
</protein>
<dbReference type="EMBL" id="PDNZ01000010">
    <property type="protein sequence ID" value="PWW81078.1"/>
    <property type="molecule type" value="Genomic_DNA"/>
</dbReference>
<feature type="transmembrane region" description="Helical" evidence="1">
    <location>
        <begin position="72"/>
        <end position="105"/>
    </location>
</feature>
<feature type="transmembrane region" description="Helical" evidence="1">
    <location>
        <begin position="47"/>
        <end position="65"/>
    </location>
</feature>
<evidence type="ECO:0000259" key="2">
    <source>
        <dbReference type="Pfam" id="PF24709"/>
    </source>
</evidence>
<keyword evidence="4" id="KW-1185">Reference proteome</keyword>
<keyword evidence="1" id="KW-0472">Membrane</keyword>
<dbReference type="Proteomes" id="UP000246278">
    <property type="component" value="Unassembled WGS sequence"/>
</dbReference>
<accession>A0A317T302</accession>
<proteinExistence type="predicted"/>
<dbReference type="InterPro" id="IPR056087">
    <property type="entry name" value="DUF7670"/>
</dbReference>
<organism evidence="3 4">
    <name type="scientific">Prosthecochloris marina</name>
    <dbReference type="NCBI Taxonomy" id="2017681"/>
    <lineage>
        <taxon>Bacteria</taxon>
        <taxon>Pseudomonadati</taxon>
        <taxon>Chlorobiota</taxon>
        <taxon>Chlorobiia</taxon>
        <taxon>Chlorobiales</taxon>
        <taxon>Chlorobiaceae</taxon>
        <taxon>Prosthecochloris</taxon>
    </lineage>
</organism>
<reference evidence="4" key="1">
    <citation type="submission" date="2017-10" db="EMBL/GenBank/DDBJ databases">
        <authorList>
            <person name="Gaisin V.A."/>
            <person name="Rysina M.S."/>
            <person name="Grouzdev D.S."/>
        </authorList>
    </citation>
    <scope>NUCLEOTIDE SEQUENCE [LARGE SCALE GENOMIC DNA]</scope>
    <source>
        <strain evidence="4">V1</strain>
    </source>
</reference>
<gene>
    <name evidence="3" type="ORF">CR164_11870</name>
</gene>
<keyword evidence="1" id="KW-0812">Transmembrane</keyword>
<comment type="caution">
    <text evidence="3">The sequence shown here is derived from an EMBL/GenBank/DDBJ whole genome shotgun (WGS) entry which is preliminary data.</text>
</comment>
<name>A0A317T302_9CHLB</name>
<evidence type="ECO:0000313" key="3">
    <source>
        <dbReference type="EMBL" id="PWW81078.1"/>
    </source>
</evidence>
<evidence type="ECO:0000256" key="1">
    <source>
        <dbReference type="SAM" id="Phobius"/>
    </source>
</evidence>